<evidence type="ECO:0000313" key="9">
    <source>
        <dbReference type="EMBL" id="CAD5221336.1"/>
    </source>
</evidence>
<dbReference type="GO" id="GO:0032266">
    <property type="term" value="F:phosphatidylinositol-3-phosphate binding"/>
    <property type="evidence" value="ECO:0007669"/>
    <property type="project" value="UniProtKB-UniRule"/>
</dbReference>
<dbReference type="SMR" id="A0A7I8WJH1"/>
<feature type="domain" description="GLUE N-terminal" evidence="8">
    <location>
        <begin position="70"/>
        <end position="208"/>
    </location>
</feature>
<dbReference type="EMBL" id="CAJFDI010000003">
    <property type="protein sequence ID" value="CAD5221336.1"/>
    <property type="molecule type" value="Genomic_DNA"/>
</dbReference>
<dbReference type="FunFam" id="2.30.29.30:FF:000600">
    <property type="entry name" value="CRE-TAG-318 protein"/>
    <property type="match status" value="1"/>
</dbReference>
<evidence type="ECO:0000259" key="8">
    <source>
        <dbReference type="PROSITE" id="PS51495"/>
    </source>
</evidence>
<dbReference type="Gene3D" id="2.30.29.30">
    <property type="entry name" value="Pleckstrin-homology domain (PH domain)/Phosphotyrosine-binding domain (PTB)"/>
    <property type="match status" value="1"/>
</dbReference>
<comment type="caution">
    <text evidence="9">The sequence shown here is derived from an EMBL/GenBank/DDBJ whole genome shotgun (WGS) entry which is preliminary data.</text>
</comment>
<accession>A0A7I8WJH1</accession>
<evidence type="ECO:0000256" key="4">
    <source>
        <dbReference type="ARBA" id="ARBA00022927"/>
    </source>
</evidence>
<dbReference type="Proteomes" id="UP000582659">
    <property type="component" value="Unassembled WGS sequence"/>
</dbReference>
<dbReference type="InterPro" id="IPR040608">
    <property type="entry name" value="Snf8/Vps36"/>
</dbReference>
<name>A0A7I8WJH1_BURXY</name>
<comment type="subcellular location">
    <subcellularLocation>
        <location evidence="6">Cytoplasm</location>
    </subcellularLocation>
    <subcellularLocation>
        <location evidence="6">Endosome</location>
    </subcellularLocation>
</comment>
<reference evidence="9" key="1">
    <citation type="submission" date="2020-09" db="EMBL/GenBank/DDBJ databases">
        <authorList>
            <person name="Kikuchi T."/>
        </authorList>
    </citation>
    <scope>NUCLEOTIDE SEQUENCE</scope>
    <source>
        <strain evidence="9">Ka4C1</strain>
    </source>
</reference>
<dbReference type="SUPFAM" id="SSF46785">
    <property type="entry name" value="Winged helix' DNA-binding domain"/>
    <property type="match status" value="1"/>
</dbReference>
<protein>
    <recommendedName>
        <fullName evidence="2 6">Vacuolar protein-sorting-associated protein 36</fullName>
    </recommendedName>
    <alternativeName>
        <fullName evidence="5 6">ESCRT-II complex subunit VPS36</fullName>
    </alternativeName>
</protein>
<dbReference type="InterPro" id="IPR036390">
    <property type="entry name" value="WH_DNA-bd_sf"/>
</dbReference>
<dbReference type="Gene3D" id="1.10.10.10">
    <property type="entry name" value="Winged helix-like DNA-binding domain superfamily/Winged helix DNA-binding domain"/>
    <property type="match status" value="1"/>
</dbReference>
<dbReference type="InterPro" id="IPR036388">
    <property type="entry name" value="WH-like_DNA-bd_sf"/>
</dbReference>
<dbReference type="InterPro" id="IPR011993">
    <property type="entry name" value="PH-like_dom_sf"/>
</dbReference>
<dbReference type="GO" id="GO:0031902">
    <property type="term" value="C:late endosome membrane"/>
    <property type="evidence" value="ECO:0007669"/>
    <property type="project" value="UniProtKB-UniRule"/>
</dbReference>
<comment type="subunit">
    <text evidence="6">Component of the endosomal sorting complex required for transport II (ESCRT-II).</text>
</comment>
<gene>
    <name evidence="9" type="ORF">BXYJ_LOCUS6627</name>
</gene>
<dbReference type="GO" id="GO:0000814">
    <property type="term" value="C:ESCRT II complex"/>
    <property type="evidence" value="ECO:0007669"/>
    <property type="project" value="UniProtKB-UniRule"/>
</dbReference>
<dbReference type="EMBL" id="CAJFCV020000003">
    <property type="protein sequence ID" value="CAG9108232.1"/>
    <property type="molecule type" value="Genomic_DNA"/>
</dbReference>
<dbReference type="Proteomes" id="UP000659654">
    <property type="component" value="Unassembled WGS sequence"/>
</dbReference>
<keyword evidence="6" id="KW-0963">Cytoplasm</keyword>
<dbReference type="PROSITE" id="PS51495">
    <property type="entry name" value="GLUE"/>
    <property type="match status" value="1"/>
</dbReference>
<dbReference type="InterPro" id="IPR037855">
    <property type="entry name" value="Vps36"/>
</dbReference>
<dbReference type="PANTHER" id="PTHR13128:SF12">
    <property type="entry name" value="VACUOLAR PROTEIN-SORTING-ASSOCIATED PROTEIN 36"/>
    <property type="match status" value="1"/>
</dbReference>
<proteinExistence type="inferred from homology"/>
<keyword evidence="4 6" id="KW-0653">Protein transport</keyword>
<dbReference type="OrthoDB" id="271448at2759"/>
<keyword evidence="10" id="KW-1185">Reference proteome</keyword>
<dbReference type="GO" id="GO:0043328">
    <property type="term" value="P:protein transport to vacuole involved in ubiquitin-dependent protein catabolic process via the multivesicular body sorting pathway"/>
    <property type="evidence" value="ECO:0007669"/>
    <property type="project" value="UniProtKB-UniRule"/>
</dbReference>
<dbReference type="Pfam" id="PF04157">
    <property type="entry name" value="EAP30"/>
    <property type="match status" value="1"/>
</dbReference>
<evidence type="ECO:0000256" key="7">
    <source>
        <dbReference type="SAM" id="MobiDB-lite"/>
    </source>
</evidence>
<dbReference type="Pfam" id="PF11605">
    <property type="entry name" value="Vps36_ESCRT-II"/>
    <property type="match status" value="1"/>
</dbReference>
<evidence type="ECO:0000256" key="5">
    <source>
        <dbReference type="ARBA" id="ARBA00030114"/>
    </source>
</evidence>
<dbReference type="InterPro" id="IPR021648">
    <property type="entry name" value="GLUE_dom"/>
</dbReference>
<keyword evidence="6" id="KW-0967">Endosome</keyword>
<comment type="similarity">
    <text evidence="1 6">Belongs to the VPS36 family.</text>
</comment>
<comment type="function">
    <text evidence="6">Component of the ESCRT-II complex (endosomal sorting complex required for transport II), which is required for multivesicular body (MVB) formation and sorting of endosomal cargo proteins into MVBs.</text>
</comment>
<sequence length="417" mass="46387">MGEKAKFSIWNIDRPRTLVSLMFVLDAGTVQKRMPEVIAVPVACKKSLFLSSRTLRVRQVWTCFSQEVIMDRLSWYTPGESMEEILIQAGHVGIYDGDMKQSSFEQGTASLTLQRVIWADSTDPDCRLVLHHSLVDKIERHHKSMFGRGGKIIVTLKPAGAGHSPGPVASSGFNSLRFVFRQGGEEEFYKKYMDALTRQTWKRTSSSSSSGGSRNCTLYANPGGGPPSQRSLVSQAVSEKKFTEQNNRLNQTISQAFEDMSRLMEEAREMVNLSKSITERLRMSKEDMTEEETISFKNNLLLLGVSDPVMKSAFGHTASYYDNLAKKVNDILLESVENNGQISLPEAYCKVNRSLVSELFSPEDLLNACQRFDDIASELSLESLPDGSFRVRLREGLSSSLNASGQITSDSSSPTSS</sequence>
<dbReference type="PANTHER" id="PTHR13128">
    <property type="entry name" value="VACUOLAR PROTEIN-SORTING-ASSOCIATED PROTEIN 36"/>
    <property type="match status" value="1"/>
</dbReference>
<organism evidence="9 10">
    <name type="scientific">Bursaphelenchus xylophilus</name>
    <name type="common">Pinewood nematode worm</name>
    <name type="synonym">Aphelenchoides xylophilus</name>
    <dbReference type="NCBI Taxonomy" id="6326"/>
    <lineage>
        <taxon>Eukaryota</taxon>
        <taxon>Metazoa</taxon>
        <taxon>Ecdysozoa</taxon>
        <taxon>Nematoda</taxon>
        <taxon>Chromadorea</taxon>
        <taxon>Rhabditida</taxon>
        <taxon>Tylenchina</taxon>
        <taxon>Tylenchomorpha</taxon>
        <taxon>Aphelenchoidea</taxon>
        <taxon>Aphelenchoididae</taxon>
        <taxon>Bursaphelenchus</taxon>
    </lineage>
</organism>
<feature type="region of interest" description="Disordered" evidence="7">
    <location>
        <begin position="202"/>
        <end position="230"/>
    </location>
</feature>
<evidence type="ECO:0000256" key="3">
    <source>
        <dbReference type="ARBA" id="ARBA00022448"/>
    </source>
</evidence>
<keyword evidence="3 6" id="KW-0813">Transport</keyword>
<evidence type="ECO:0000256" key="1">
    <source>
        <dbReference type="ARBA" id="ARBA00009697"/>
    </source>
</evidence>
<evidence type="ECO:0000256" key="6">
    <source>
        <dbReference type="RuleBase" id="RU367095"/>
    </source>
</evidence>
<dbReference type="Gene3D" id="6.10.140.260">
    <property type="match status" value="1"/>
</dbReference>
<evidence type="ECO:0000256" key="2">
    <source>
        <dbReference type="ARBA" id="ARBA00017953"/>
    </source>
</evidence>
<dbReference type="AlphaFoldDB" id="A0A7I8WJH1"/>
<evidence type="ECO:0000313" key="10">
    <source>
        <dbReference type="Proteomes" id="UP000659654"/>
    </source>
</evidence>
<dbReference type="SUPFAM" id="SSF50729">
    <property type="entry name" value="PH domain-like"/>
    <property type="match status" value="1"/>
</dbReference>
<dbReference type="GO" id="GO:0043130">
    <property type="term" value="F:ubiquitin binding"/>
    <property type="evidence" value="ECO:0007669"/>
    <property type="project" value="UniProtKB-UniRule"/>
</dbReference>